<dbReference type="RefSeq" id="WP_066671154.1">
    <property type="nucleotide sequence ID" value="NZ_CP016171.1"/>
</dbReference>
<dbReference type="AlphaFoldDB" id="A0A193G1Z0"/>
<dbReference type="STRING" id="463025.BAU08_19525"/>
<evidence type="ECO:0000313" key="2">
    <source>
        <dbReference type="Proteomes" id="UP000092213"/>
    </source>
</evidence>
<accession>A0A193G1Z0</accession>
<reference evidence="1 2" key="1">
    <citation type="submission" date="2016-06" db="EMBL/GenBank/DDBJ databases">
        <title>Complete genome sequences of Bordetella bronchialis and Bordetella flabilis.</title>
        <authorList>
            <person name="LiPuma J.J."/>
            <person name="Spilker T."/>
        </authorList>
    </citation>
    <scope>NUCLEOTIDE SEQUENCE [LARGE SCALE GENOMIC DNA]</scope>
    <source>
        <strain evidence="1 2">AU17976</strain>
    </source>
</reference>
<sequence length="103" mass="11691">MEFIETPVFTKLITALLSDEEYTGLQKLLIENPERGDLIRGGGGIRKVRYGRQGTGKSGGIRVIYYWLSEDHQIYMLVAYPKSKKDNLTPDEIAVLCELVKEL</sequence>
<name>A0A193G1Z0_9BORD</name>
<dbReference type="InterPro" id="IPR009387">
    <property type="entry name" value="HigB-2"/>
</dbReference>
<organism evidence="1 2">
    <name type="scientific">Bordetella bronchialis</name>
    <dbReference type="NCBI Taxonomy" id="463025"/>
    <lineage>
        <taxon>Bacteria</taxon>
        <taxon>Pseudomonadati</taxon>
        <taxon>Pseudomonadota</taxon>
        <taxon>Betaproteobacteria</taxon>
        <taxon>Burkholderiales</taxon>
        <taxon>Alcaligenaceae</taxon>
        <taxon>Bordetella</taxon>
    </lineage>
</organism>
<dbReference type="Proteomes" id="UP000092213">
    <property type="component" value="Chromosome"/>
</dbReference>
<proteinExistence type="predicted"/>
<gene>
    <name evidence="1" type="ORF">BAU08_19525</name>
</gene>
<protein>
    <submittedName>
        <fullName evidence="1">Uncharacterized protein</fullName>
    </submittedName>
</protein>
<dbReference type="Pfam" id="PF06296">
    <property type="entry name" value="RelE"/>
    <property type="match status" value="1"/>
</dbReference>
<dbReference type="PIRSF" id="PIRSF039032">
    <property type="entry name" value="HigB-2"/>
    <property type="match status" value="1"/>
</dbReference>
<evidence type="ECO:0000313" key="1">
    <source>
        <dbReference type="EMBL" id="ANN73244.1"/>
    </source>
</evidence>
<dbReference type="EMBL" id="CP016171">
    <property type="protein sequence ID" value="ANN73244.1"/>
    <property type="molecule type" value="Genomic_DNA"/>
</dbReference>